<organism evidence="2 3">
    <name type="scientific">Arenibacterium halophilum</name>
    <dbReference type="NCBI Taxonomy" id="2583821"/>
    <lineage>
        <taxon>Bacteria</taxon>
        <taxon>Pseudomonadati</taxon>
        <taxon>Pseudomonadota</taxon>
        <taxon>Alphaproteobacteria</taxon>
        <taxon>Rhodobacterales</taxon>
        <taxon>Paracoccaceae</taxon>
        <taxon>Arenibacterium</taxon>
    </lineage>
</organism>
<evidence type="ECO:0000259" key="1">
    <source>
        <dbReference type="Pfam" id="PF21926"/>
    </source>
</evidence>
<gene>
    <name evidence="2" type="ORF">FGK64_03860</name>
</gene>
<evidence type="ECO:0000313" key="3">
    <source>
        <dbReference type="Proteomes" id="UP001191082"/>
    </source>
</evidence>
<keyword evidence="3" id="KW-1185">Reference proteome</keyword>
<reference evidence="2 3" key="1">
    <citation type="submission" date="2019-05" db="EMBL/GenBank/DDBJ databases">
        <title>Marivita sp. nov. isolated from sea sediment.</title>
        <authorList>
            <person name="Kim W."/>
        </authorList>
    </citation>
    <scope>NUCLEOTIDE SEQUENCE [LARGE SCALE GENOMIC DNA]</scope>
    <source>
        <strain evidence="2 3">CAU 1492</strain>
    </source>
</reference>
<dbReference type="EMBL" id="VCPC01000001">
    <property type="protein sequence ID" value="TMV15109.1"/>
    <property type="molecule type" value="Genomic_DNA"/>
</dbReference>
<dbReference type="Pfam" id="PF21926">
    <property type="entry name" value="FeeM"/>
    <property type="match status" value="1"/>
</dbReference>
<evidence type="ECO:0000313" key="2">
    <source>
        <dbReference type="EMBL" id="TMV15109.1"/>
    </source>
</evidence>
<dbReference type="InterPro" id="IPR054597">
    <property type="entry name" value="FeeM_cat"/>
</dbReference>
<dbReference type="RefSeq" id="WP_138862457.1">
    <property type="nucleotide sequence ID" value="NZ_VCPC01000001.1"/>
</dbReference>
<dbReference type="Gene3D" id="3.40.630.30">
    <property type="match status" value="1"/>
</dbReference>
<dbReference type="Proteomes" id="UP001191082">
    <property type="component" value="Unassembled WGS sequence"/>
</dbReference>
<proteinExistence type="predicted"/>
<dbReference type="InterPro" id="IPR016181">
    <property type="entry name" value="Acyl_CoA_acyltransferase"/>
</dbReference>
<dbReference type="SUPFAM" id="SSF55729">
    <property type="entry name" value="Acyl-CoA N-acyltransferases (Nat)"/>
    <property type="match status" value="1"/>
</dbReference>
<protein>
    <recommendedName>
        <fullName evidence="1">N-acyl amino acid synthase FeeM catalytic core domain-containing protein</fullName>
    </recommendedName>
</protein>
<name>A0ABY2XDL1_9RHOB</name>
<comment type="caution">
    <text evidence="2">The sequence shown here is derived from an EMBL/GenBank/DDBJ whole genome shotgun (WGS) entry which is preliminary data.</text>
</comment>
<sequence>MGKTFDIARVRSDSELGEVGKFRYQCYLEEGLIEAKADQCFLDDYDFAPNAQIYTVTMDDRIVGTIRLHVLDHKNYESATMAAFSDVLMPKIWSGMKLLDGARFAVAPDLGAVRLAVARQTLRLYANFAELNAVDYGVAAVADYRILVYHKLYGFSQISEPRKYADLSKELVLMGVDLREFKAQAIATGQGAVYPLVRGQMPH</sequence>
<accession>A0ABY2XDL1</accession>
<feature type="domain" description="N-acyl amino acid synthase FeeM catalytic core" evidence="1">
    <location>
        <begin position="19"/>
        <end position="177"/>
    </location>
</feature>